<accession>A0A9P5JUD2</accession>
<proteinExistence type="predicted"/>
<reference evidence="2" key="2">
    <citation type="journal article" date="2020" name="Nat. Commun.">
        <title>Large-scale genome sequencing of mycorrhizal fungi provides insights into the early evolution of symbiotic traits.</title>
        <authorList>
            <person name="Miyauchi S."/>
            <person name="Kiss E."/>
            <person name="Kuo A."/>
            <person name="Drula E."/>
            <person name="Kohler A."/>
            <person name="Sanchez-Garcia M."/>
            <person name="Morin E."/>
            <person name="Andreopoulos B."/>
            <person name="Barry K.W."/>
            <person name="Bonito G."/>
            <person name="Buee M."/>
            <person name="Carver A."/>
            <person name="Chen C."/>
            <person name="Cichocki N."/>
            <person name="Clum A."/>
            <person name="Culley D."/>
            <person name="Crous P.W."/>
            <person name="Fauchery L."/>
            <person name="Girlanda M."/>
            <person name="Hayes R.D."/>
            <person name="Keri Z."/>
            <person name="LaButti K."/>
            <person name="Lipzen A."/>
            <person name="Lombard V."/>
            <person name="Magnuson J."/>
            <person name="Maillard F."/>
            <person name="Murat C."/>
            <person name="Nolan M."/>
            <person name="Ohm R.A."/>
            <person name="Pangilinan J."/>
            <person name="Pereira M.F."/>
            <person name="Perotto S."/>
            <person name="Peter M."/>
            <person name="Pfister S."/>
            <person name="Riley R."/>
            <person name="Sitrit Y."/>
            <person name="Stielow J.B."/>
            <person name="Szollosi G."/>
            <person name="Zifcakova L."/>
            <person name="Stursova M."/>
            <person name="Spatafora J.W."/>
            <person name="Tedersoo L."/>
            <person name="Vaario L.M."/>
            <person name="Yamada A."/>
            <person name="Yan M."/>
            <person name="Wang P."/>
            <person name="Xu J."/>
            <person name="Bruns T."/>
            <person name="Baldrian P."/>
            <person name="Vilgalys R."/>
            <person name="Dunand C."/>
            <person name="Henrissat B."/>
            <person name="Grigoriev I.V."/>
            <person name="Hibbett D."/>
            <person name="Nagy L.G."/>
            <person name="Martin F.M."/>
        </authorList>
    </citation>
    <scope>NUCLEOTIDE SEQUENCE</scope>
    <source>
        <strain evidence="2">Prilba</strain>
    </source>
</reference>
<sequence length="176" mass="19026">MSHDYTEASNASGDLVIPSASPTTLGAIRVMSGDKWTGRLCLNGAYVCTQAQAEEATRDPTVVKWEKQGRALDRLLLMPGGEVLHCAAFLDGNIPEQQEHQEPRRIRTLKPRESSQKKKGSRRGPHPDPVAAPMSPGRSYYEAAQSNAIADSEEMEDSDTVTTVTATAGTVCKSAR</sequence>
<gene>
    <name evidence="2" type="ORF">DFH94DRAFT_787653</name>
</gene>
<protein>
    <submittedName>
        <fullName evidence="2">Uncharacterized protein</fullName>
    </submittedName>
</protein>
<organism evidence="2 3">
    <name type="scientific">Russula ochroleuca</name>
    <dbReference type="NCBI Taxonomy" id="152965"/>
    <lineage>
        <taxon>Eukaryota</taxon>
        <taxon>Fungi</taxon>
        <taxon>Dikarya</taxon>
        <taxon>Basidiomycota</taxon>
        <taxon>Agaricomycotina</taxon>
        <taxon>Agaricomycetes</taxon>
        <taxon>Russulales</taxon>
        <taxon>Russulaceae</taxon>
        <taxon>Russula</taxon>
    </lineage>
</organism>
<dbReference type="AlphaFoldDB" id="A0A9P5JUD2"/>
<name>A0A9P5JUD2_9AGAM</name>
<comment type="caution">
    <text evidence="2">The sequence shown here is derived from an EMBL/GenBank/DDBJ whole genome shotgun (WGS) entry which is preliminary data.</text>
</comment>
<feature type="region of interest" description="Disordered" evidence="1">
    <location>
        <begin position="94"/>
        <end position="162"/>
    </location>
</feature>
<dbReference type="Proteomes" id="UP000759537">
    <property type="component" value="Unassembled WGS sequence"/>
</dbReference>
<feature type="compositionally biased region" description="Basic and acidic residues" evidence="1">
    <location>
        <begin position="97"/>
        <end position="116"/>
    </location>
</feature>
<feature type="non-terminal residue" evidence="2">
    <location>
        <position position="1"/>
    </location>
</feature>
<evidence type="ECO:0000313" key="2">
    <source>
        <dbReference type="EMBL" id="KAF8462788.1"/>
    </source>
</evidence>
<evidence type="ECO:0000256" key="1">
    <source>
        <dbReference type="SAM" id="MobiDB-lite"/>
    </source>
</evidence>
<dbReference type="EMBL" id="WHVB01000085">
    <property type="protein sequence ID" value="KAF8462788.1"/>
    <property type="molecule type" value="Genomic_DNA"/>
</dbReference>
<evidence type="ECO:0000313" key="3">
    <source>
        <dbReference type="Proteomes" id="UP000759537"/>
    </source>
</evidence>
<reference evidence="2" key="1">
    <citation type="submission" date="2019-10" db="EMBL/GenBank/DDBJ databases">
        <authorList>
            <consortium name="DOE Joint Genome Institute"/>
            <person name="Kuo A."/>
            <person name="Miyauchi S."/>
            <person name="Kiss E."/>
            <person name="Drula E."/>
            <person name="Kohler A."/>
            <person name="Sanchez-Garcia M."/>
            <person name="Andreopoulos B."/>
            <person name="Barry K.W."/>
            <person name="Bonito G."/>
            <person name="Buee M."/>
            <person name="Carver A."/>
            <person name="Chen C."/>
            <person name="Cichocki N."/>
            <person name="Clum A."/>
            <person name="Culley D."/>
            <person name="Crous P.W."/>
            <person name="Fauchery L."/>
            <person name="Girlanda M."/>
            <person name="Hayes R."/>
            <person name="Keri Z."/>
            <person name="LaButti K."/>
            <person name="Lipzen A."/>
            <person name="Lombard V."/>
            <person name="Magnuson J."/>
            <person name="Maillard F."/>
            <person name="Morin E."/>
            <person name="Murat C."/>
            <person name="Nolan M."/>
            <person name="Ohm R."/>
            <person name="Pangilinan J."/>
            <person name="Pereira M."/>
            <person name="Perotto S."/>
            <person name="Peter M."/>
            <person name="Riley R."/>
            <person name="Sitrit Y."/>
            <person name="Stielow B."/>
            <person name="Szollosi G."/>
            <person name="Zifcakova L."/>
            <person name="Stursova M."/>
            <person name="Spatafora J.W."/>
            <person name="Tedersoo L."/>
            <person name="Vaario L.-M."/>
            <person name="Yamada A."/>
            <person name="Yan M."/>
            <person name="Wang P."/>
            <person name="Xu J."/>
            <person name="Bruns T."/>
            <person name="Baldrian P."/>
            <person name="Vilgalys R."/>
            <person name="Henrissat B."/>
            <person name="Grigoriev I.V."/>
            <person name="Hibbett D."/>
            <person name="Nagy L.G."/>
            <person name="Martin F.M."/>
        </authorList>
    </citation>
    <scope>NUCLEOTIDE SEQUENCE</scope>
    <source>
        <strain evidence="2">Prilba</strain>
    </source>
</reference>
<keyword evidence="3" id="KW-1185">Reference proteome</keyword>